<evidence type="ECO:0000259" key="2">
    <source>
        <dbReference type="Pfam" id="PF00857"/>
    </source>
</evidence>
<dbReference type="Proteomes" id="UP001501442">
    <property type="component" value="Unassembled WGS sequence"/>
</dbReference>
<dbReference type="InterPro" id="IPR000868">
    <property type="entry name" value="Isochorismatase-like_dom"/>
</dbReference>
<keyword evidence="1" id="KW-0378">Hydrolase</keyword>
<gene>
    <name evidence="3" type="ORF">GCM10023196_095610</name>
</gene>
<evidence type="ECO:0000256" key="1">
    <source>
        <dbReference type="ARBA" id="ARBA00022801"/>
    </source>
</evidence>
<dbReference type="RefSeq" id="WP_345441700.1">
    <property type="nucleotide sequence ID" value="NZ_BAABHK010000022.1"/>
</dbReference>
<evidence type="ECO:0000313" key="4">
    <source>
        <dbReference type="Proteomes" id="UP001501442"/>
    </source>
</evidence>
<keyword evidence="4" id="KW-1185">Reference proteome</keyword>
<dbReference type="PANTHER" id="PTHR43540:SF1">
    <property type="entry name" value="ISOCHORISMATASE HYDROLASE"/>
    <property type="match status" value="1"/>
</dbReference>
<dbReference type="InterPro" id="IPR036380">
    <property type="entry name" value="Isochorismatase-like_sf"/>
</dbReference>
<dbReference type="SUPFAM" id="SSF52499">
    <property type="entry name" value="Isochorismatase-like hydrolases"/>
    <property type="match status" value="1"/>
</dbReference>
<sequence length="219" mass="22565">MADGMYGRRTDDVYATAGFGAAVQRGRRPAIVVVDLTNGFTDPAYPSGADLGDVVAATAALLETGRDAGVPIVFTTIAYTPAEADGTVVRWLDKAPGMRALREGSPAVAVDERLPRRDEDVLVVKKGASAFFGTSLASILTGAGCDTVVVCGATTSGCVRATVVDAVQSGFSVLVPRECCGDRAAGPHDAALFDIQAKYGDVISLADALGYLGRSPQHV</sequence>
<organism evidence="3 4">
    <name type="scientific">Actinoallomurus vinaceus</name>
    <dbReference type="NCBI Taxonomy" id="1080074"/>
    <lineage>
        <taxon>Bacteria</taxon>
        <taxon>Bacillati</taxon>
        <taxon>Actinomycetota</taxon>
        <taxon>Actinomycetes</taxon>
        <taxon>Streptosporangiales</taxon>
        <taxon>Thermomonosporaceae</taxon>
        <taxon>Actinoallomurus</taxon>
    </lineage>
</organism>
<dbReference type="EMBL" id="BAABHK010000022">
    <property type="protein sequence ID" value="GAA4638333.1"/>
    <property type="molecule type" value="Genomic_DNA"/>
</dbReference>
<comment type="caution">
    <text evidence="3">The sequence shown here is derived from an EMBL/GenBank/DDBJ whole genome shotgun (WGS) entry which is preliminary data.</text>
</comment>
<dbReference type="Gene3D" id="3.40.50.850">
    <property type="entry name" value="Isochorismatase-like"/>
    <property type="match status" value="1"/>
</dbReference>
<evidence type="ECO:0000313" key="3">
    <source>
        <dbReference type="EMBL" id="GAA4638333.1"/>
    </source>
</evidence>
<name>A0ABP8UTJ1_9ACTN</name>
<feature type="domain" description="Isochorismatase-like" evidence="2">
    <location>
        <begin position="30"/>
        <end position="207"/>
    </location>
</feature>
<dbReference type="InterPro" id="IPR050272">
    <property type="entry name" value="Isochorismatase-like_hydrls"/>
</dbReference>
<dbReference type="PANTHER" id="PTHR43540">
    <property type="entry name" value="PEROXYUREIDOACRYLATE/UREIDOACRYLATE AMIDOHYDROLASE-RELATED"/>
    <property type="match status" value="1"/>
</dbReference>
<dbReference type="Pfam" id="PF00857">
    <property type="entry name" value="Isochorismatase"/>
    <property type="match status" value="1"/>
</dbReference>
<reference evidence="4" key="1">
    <citation type="journal article" date="2019" name="Int. J. Syst. Evol. Microbiol.">
        <title>The Global Catalogue of Microorganisms (GCM) 10K type strain sequencing project: providing services to taxonomists for standard genome sequencing and annotation.</title>
        <authorList>
            <consortium name="The Broad Institute Genomics Platform"/>
            <consortium name="The Broad Institute Genome Sequencing Center for Infectious Disease"/>
            <person name="Wu L."/>
            <person name="Ma J."/>
        </authorList>
    </citation>
    <scope>NUCLEOTIDE SEQUENCE [LARGE SCALE GENOMIC DNA]</scope>
    <source>
        <strain evidence="4">JCM 17939</strain>
    </source>
</reference>
<proteinExistence type="predicted"/>
<protein>
    <submittedName>
        <fullName evidence="3">N-carbamoylsarcosine amidohydrolase</fullName>
    </submittedName>
</protein>
<accession>A0ABP8UTJ1</accession>